<dbReference type="Pfam" id="PF01431">
    <property type="entry name" value="Peptidase_M13"/>
    <property type="match status" value="1"/>
</dbReference>
<dbReference type="PANTHER" id="PTHR11733:SF141">
    <property type="entry name" value="MEMBRANE METALLO-ENDOPEPTIDASE-LIKE 1"/>
    <property type="match status" value="1"/>
</dbReference>
<keyword evidence="7" id="KW-0472">Membrane</keyword>
<dbReference type="InterPro" id="IPR008753">
    <property type="entry name" value="Peptidase_M13_N"/>
</dbReference>
<dbReference type="Gene3D" id="3.40.390.10">
    <property type="entry name" value="Collagenase (Catalytic Domain)"/>
    <property type="match status" value="1"/>
</dbReference>
<keyword evidence="4" id="KW-0378">Hydrolase</keyword>
<gene>
    <name evidence="11" type="primary">LOC116950457</name>
</gene>
<dbReference type="GO" id="GO:0005886">
    <property type="term" value="C:plasma membrane"/>
    <property type="evidence" value="ECO:0007669"/>
    <property type="project" value="TreeGrafter"/>
</dbReference>
<proteinExistence type="predicted"/>
<dbReference type="CDD" id="cd08662">
    <property type="entry name" value="M13"/>
    <property type="match status" value="1"/>
</dbReference>
<evidence type="ECO:0000259" key="8">
    <source>
        <dbReference type="Pfam" id="PF01431"/>
    </source>
</evidence>
<feature type="domain" description="Peptidase M13 C-terminal" evidence="8">
    <location>
        <begin position="538"/>
        <end position="744"/>
    </location>
</feature>
<dbReference type="PROSITE" id="PS51885">
    <property type="entry name" value="NEPRILYSIN"/>
    <property type="match status" value="1"/>
</dbReference>
<comment type="cofactor">
    <cofactor evidence="1">
        <name>Zn(2+)</name>
        <dbReference type="ChEBI" id="CHEBI:29105"/>
    </cofactor>
</comment>
<evidence type="ECO:0000259" key="9">
    <source>
        <dbReference type="Pfam" id="PF05649"/>
    </source>
</evidence>
<evidence type="ECO:0000256" key="1">
    <source>
        <dbReference type="ARBA" id="ARBA00001947"/>
    </source>
</evidence>
<sequence length="745" mass="84750">MQISESEANIVDKPSRPRWTVLEIGLTVTTAVLAVALVVFIALLGTRKDPVTPCTSADCAIAATRLLEGMNPAANPCDNFYEFACGGWPKKQVIPEDSGYYGTFHVLDDHLEIVLKRLLEEAAGSGDRDAVTKAKRLYLSCMDEEAIEERDSEPLLWLLEDVLEWPVATVDWNSTYGSQWRLEEVLAFMTSRYGNRVIIDVGIASDVNDSKSSAIYIDQPSLGLPTRDFYFDKGYYSQVRDTYLRAMIAVATIIRADKNITDDIDFVQEQMEGVFRLEMEIAEAITPAENRTDVTKLFNRMTLLQLQQEFPLNGFNWTLFINEVLKTVDIEVEASEEILVSAPEYLEQLSDILNSHPPSDVHNYVVWMLITEVIGSLSHKYQEAIAETQKMLYGVLLARARWRHCVDYVNTALPSAVGALYVLDAFPRHGKTKVEMMIERLREAFIHTLDEMTWMDDRTRARAREKALAITTQMGYADYIVDGNNPRLDEEYADLNYEEDVYFENTLQDLEFAVKNELKRLRRTTSKQEWDIGPATINAFYHPSKNQIVFPAGILQPPFFGLGQAMSLNFGGIGMVIGHEITHGFDNFGRKFNKEGNLVDWWTAESDEDFDSRSRCLVSQYSSYTWDLASGQNISGVKTLGENIADNGGVRQAYWAYRRWVEEHGEEARLPGLALNHKQLFFLNFAQVWCGLHRPEFASSMIKADVHSPGLFRVIGTLQNFQEFSDAFQCKHGDYMHPAQKCRVW</sequence>
<dbReference type="AlphaFoldDB" id="A0AAJ7TWR9"/>
<name>A0AAJ7TWR9_PETMA</name>
<dbReference type="PRINTS" id="PR00786">
    <property type="entry name" value="NEPRILYSIN"/>
</dbReference>
<dbReference type="InterPro" id="IPR042089">
    <property type="entry name" value="Peptidase_M13_dom_2"/>
</dbReference>
<dbReference type="Gene3D" id="1.10.1380.10">
    <property type="entry name" value="Neutral endopeptidase , domain2"/>
    <property type="match status" value="1"/>
</dbReference>
<dbReference type="SUPFAM" id="SSF55486">
    <property type="entry name" value="Metalloproteases ('zincins'), catalytic domain"/>
    <property type="match status" value="1"/>
</dbReference>
<dbReference type="KEGG" id="pmrn:116950457"/>
<keyword evidence="7" id="KW-1133">Transmembrane helix</keyword>
<keyword evidence="5" id="KW-0862">Zinc</keyword>
<dbReference type="GO" id="GO:0016485">
    <property type="term" value="P:protein processing"/>
    <property type="evidence" value="ECO:0007669"/>
    <property type="project" value="TreeGrafter"/>
</dbReference>
<dbReference type="GO" id="GO:0046872">
    <property type="term" value="F:metal ion binding"/>
    <property type="evidence" value="ECO:0007669"/>
    <property type="project" value="UniProtKB-KW"/>
</dbReference>
<protein>
    <submittedName>
        <fullName evidence="11">Neprilysin-like</fullName>
    </submittedName>
</protein>
<evidence type="ECO:0000256" key="2">
    <source>
        <dbReference type="ARBA" id="ARBA00022670"/>
    </source>
</evidence>
<keyword evidence="3" id="KW-0479">Metal-binding</keyword>
<dbReference type="InterPro" id="IPR024079">
    <property type="entry name" value="MetalloPept_cat_dom_sf"/>
</dbReference>
<evidence type="ECO:0000313" key="11">
    <source>
        <dbReference type="RefSeq" id="XP_032824118.1"/>
    </source>
</evidence>
<evidence type="ECO:0000256" key="4">
    <source>
        <dbReference type="ARBA" id="ARBA00022801"/>
    </source>
</evidence>
<dbReference type="InterPro" id="IPR000718">
    <property type="entry name" value="Peptidase_M13"/>
</dbReference>
<evidence type="ECO:0000256" key="7">
    <source>
        <dbReference type="SAM" id="Phobius"/>
    </source>
</evidence>
<evidence type="ECO:0000256" key="3">
    <source>
        <dbReference type="ARBA" id="ARBA00022723"/>
    </source>
</evidence>
<dbReference type="RefSeq" id="XP_032824118.1">
    <property type="nucleotide sequence ID" value="XM_032968227.1"/>
</dbReference>
<evidence type="ECO:0000256" key="5">
    <source>
        <dbReference type="ARBA" id="ARBA00022833"/>
    </source>
</evidence>
<reference evidence="11" key="1">
    <citation type="submission" date="2025-08" db="UniProtKB">
        <authorList>
            <consortium name="RefSeq"/>
        </authorList>
    </citation>
    <scope>IDENTIFICATION</scope>
    <source>
        <tissue evidence="11">Sperm</tissue>
    </source>
</reference>
<feature type="transmembrane region" description="Helical" evidence="7">
    <location>
        <begin position="21"/>
        <end position="44"/>
    </location>
</feature>
<keyword evidence="2" id="KW-0645">Protease</keyword>
<dbReference type="Pfam" id="PF05649">
    <property type="entry name" value="Peptidase_M13_N"/>
    <property type="match status" value="1"/>
</dbReference>
<feature type="domain" description="Peptidase M13 N-terminal" evidence="9">
    <location>
        <begin position="76"/>
        <end position="476"/>
    </location>
</feature>
<keyword evidence="6" id="KW-0482">Metalloprotease</keyword>
<dbReference type="Proteomes" id="UP001318040">
    <property type="component" value="Chromosome 39"/>
</dbReference>
<evidence type="ECO:0000256" key="6">
    <source>
        <dbReference type="ARBA" id="ARBA00023049"/>
    </source>
</evidence>
<accession>A0AAJ7TWR9</accession>
<evidence type="ECO:0000313" key="10">
    <source>
        <dbReference type="Proteomes" id="UP001318040"/>
    </source>
</evidence>
<organism evidence="10 11">
    <name type="scientific">Petromyzon marinus</name>
    <name type="common">Sea lamprey</name>
    <dbReference type="NCBI Taxonomy" id="7757"/>
    <lineage>
        <taxon>Eukaryota</taxon>
        <taxon>Metazoa</taxon>
        <taxon>Chordata</taxon>
        <taxon>Craniata</taxon>
        <taxon>Vertebrata</taxon>
        <taxon>Cyclostomata</taxon>
        <taxon>Hyperoartia</taxon>
        <taxon>Petromyzontiformes</taxon>
        <taxon>Petromyzontidae</taxon>
        <taxon>Petromyzon</taxon>
    </lineage>
</organism>
<dbReference type="InterPro" id="IPR018497">
    <property type="entry name" value="Peptidase_M13_C"/>
</dbReference>
<dbReference type="GO" id="GO:0004222">
    <property type="term" value="F:metalloendopeptidase activity"/>
    <property type="evidence" value="ECO:0007669"/>
    <property type="project" value="InterPro"/>
</dbReference>
<dbReference type="PANTHER" id="PTHR11733">
    <property type="entry name" value="ZINC METALLOPROTEASE FAMILY M13 NEPRILYSIN-RELATED"/>
    <property type="match status" value="1"/>
</dbReference>
<keyword evidence="7" id="KW-0812">Transmembrane</keyword>
<keyword evidence="10" id="KW-1185">Reference proteome</keyword>